<keyword evidence="3" id="KW-1185">Reference proteome</keyword>
<dbReference type="Pfam" id="PF10988">
    <property type="entry name" value="DUF2807"/>
    <property type="match status" value="1"/>
</dbReference>
<evidence type="ECO:0000259" key="1">
    <source>
        <dbReference type="Pfam" id="PF10988"/>
    </source>
</evidence>
<evidence type="ECO:0000313" key="3">
    <source>
        <dbReference type="Proteomes" id="UP000245462"/>
    </source>
</evidence>
<dbReference type="AlphaFoldDB" id="A0A2U1FCB0"/>
<dbReference type="InterPro" id="IPR021255">
    <property type="entry name" value="DUF2807"/>
</dbReference>
<dbReference type="GeneID" id="94550798"/>
<reference evidence="2 3" key="1">
    <citation type="submission" date="2018-04" db="EMBL/GenBank/DDBJ databases">
        <title>Genomic Encyclopedia of Type Strains, Phase IV (KMG-IV): sequencing the most valuable type-strain genomes for metagenomic binning, comparative biology and taxonomic classification.</title>
        <authorList>
            <person name="Goeker M."/>
        </authorList>
    </citation>
    <scope>NUCLEOTIDE SEQUENCE [LARGE SCALE GENOMIC DNA]</scope>
    <source>
        <strain evidence="2 3">DSM 28520</strain>
    </source>
</reference>
<dbReference type="PANTHER" id="PTHR39200">
    <property type="entry name" value="HYPOTHETICAL EXPORTED PROTEIN"/>
    <property type="match status" value="1"/>
</dbReference>
<evidence type="ECO:0000313" key="2">
    <source>
        <dbReference type="EMBL" id="PVZ09827.1"/>
    </source>
</evidence>
<dbReference type="OrthoDB" id="1014513at2"/>
<dbReference type="EMBL" id="QEKY01000008">
    <property type="protein sequence ID" value="PVZ09827.1"/>
    <property type="molecule type" value="Genomic_DNA"/>
</dbReference>
<dbReference type="RefSeq" id="WP_116679333.1">
    <property type="nucleotide sequence ID" value="NZ_JBGXZY010000019.1"/>
</dbReference>
<feature type="domain" description="Putative auto-transporter adhesin head GIN" evidence="1">
    <location>
        <begin position="44"/>
        <end position="167"/>
    </location>
</feature>
<sequence length="289" mass="30537">MWTKRFLFLLIMVAGIGVASAETLSMRGVKGNGRMQREQRQVGRFDRIVSLGSMDVRVQQSPSAQGVVVEAEANVLPLVETMVRGGVLTIKYKSGSSFSTRRGVRITVTTPVLRSAELRGSGDLHFARGFRQPSLEVSLAGSGDVSFADAAIDGDLLVNVKGSGDVEGQVMTGGNVRITLLGSGDVSLSLGRPQSVGASLNGSGDVNLRGETLHAVLSSAGSGDISCRQLTARRAEVTFRGSGDGELSVIERLDIRLTGSSDFVCYGKPAIGEHQVSRSASFRTVPRKP</sequence>
<gene>
    <name evidence="2" type="ORF">C7382_10815</name>
</gene>
<organism evidence="2 3">
    <name type="scientific">Porphyromonas loveana</name>
    <dbReference type="NCBI Taxonomy" id="1884669"/>
    <lineage>
        <taxon>Bacteria</taxon>
        <taxon>Pseudomonadati</taxon>
        <taxon>Bacteroidota</taxon>
        <taxon>Bacteroidia</taxon>
        <taxon>Bacteroidales</taxon>
        <taxon>Porphyromonadaceae</taxon>
        <taxon>Porphyromonas</taxon>
    </lineage>
</organism>
<dbReference type="PANTHER" id="PTHR39200:SF1">
    <property type="entry name" value="AUTO-TRANSPORTER ADHESIN HEAD GIN DOMAIN-CONTAINING PROTEIN-RELATED"/>
    <property type="match status" value="1"/>
</dbReference>
<proteinExistence type="predicted"/>
<name>A0A2U1FCB0_9PORP</name>
<accession>A0A2U1FCB0</accession>
<dbReference type="Gene3D" id="2.160.20.120">
    <property type="match status" value="1"/>
</dbReference>
<comment type="caution">
    <text evidence="2">The sequence shown here is derived from an EMBL/GenBank/DDBJ whole genome shotgun (WGS) entry which is preliminary data.</text>
</comment>
<dbReference type="Proteomes" id="UP000245462">
    <property type="component" value="Unassembled WGS sequence"/>
</dbReference>
<protein>
    <submittedName>
        <fullName evidence="2">Putative autotransporter adhesin-like protein</fullName>
    </submittedName>
</protein>